<dbReference type="InterPro" id="IPR006597">
    <property type="entry name" value="Sel1-like"/>
</dbReference>
<dbReference type="SMART" id="SM00671">
    <property type="entry name" value="SEL1"/>
    <property type="match status" value="2"/>
</dbReference>
<dbReference type="Proteomes" id="UP000066549">
    <property type="component" value="Chromosome"/>
</dbReference>
<gene>
    <name evidence="1" type="ORF">VI33_01085</name>
</gene>
<dbReference type="InterPro" id="IPR011990">
    <property type="entry name" value="TPR-like_helical_dom_sf"/>
</dbReference>
<sequence>MKIILLFLIYSTHISITSANDLKKMALDGDPVSMCNYAQEIDGEEKNKLIKHSYLLGNISCNEAAVHNNFVSSHDLVIIEDTEKTAKQIKAEANNDSNKQFLLWTLYANGYDVSKLTAFTWLKVAAENKHPAALMILGTLYCFGYIVPEDKDKGLKLIQESANLHYSLAKDVLKQLNI</sequence>
<keyword evidence="2" id="KW-1185">Reference proteome</keyword>
<accession>A0A0H4J039</accession>
<protein>
    <recommendedName>
        <fullName evidence="3">Sel1 repeat family protein</fullName>
    </recommendedName>
</protein>
<name>A0A0H4J039_9PROT</name>
<dbReference type="PANTHER" id="PTHR11102:SF160">
    <property type="entry name" value="ERAD-ASSOCIATED E3 UBIQUITIN-PROTEIN LIGASE COMPONENT HRD3"/>
    <property type="match status" value="1"/>
</dbReference>
<dbReference type="InterPro" id="IPR050767">
    <property type="entry name" value="Sel1_AlgK"/>
</dbReference>
<dbReference type="SUPFAM" id="SSF81901">
    <property type="entry name" value="HCP-like"/>
    <property type="match status" value="1"/>
</dbReference>
<organism evidence="1 2">
    <name type="scientific">Methylophilales bacterium MBRS-H7</name>
    <dbReference type="NCBI Taxonomy" id="1623450"/>
    <lineage>
        <taxon>Bacteria</taxon>
        <taxon>Pseudomonadati</taxon>
        <taxon>Pseudomonadota</taxon>
        <taxon>Betaproteobacteria</taxon>
        <taxon>Nitrosomonadales</taxon>
        <taxon>OM43 clade</taxon>
    </lineage>
</organism>
<dbReference type="PANTHER" id="PTHR11102">
    <property type="entry name" value="SEL-1-LIKE PROTEIN"/>
    <property type="match status" value="1"/>
</dbReference>
<evidence type="ECO:0000313" key="2">
    <source>
        <dbReference type="Proteomes" id="UP000066549"/>
    </source>
</evidence>
<dbReference type="OrthoDB" id="112232at2"/>
<dbReference type="AlphaFoldDB" id="A0A0H4J039"/>
<evidence type="ECO:0008006" key="3">
    <source>
        <dbReference type="Google" id="ProtNLM"/>
    </source>
</evidence>
<dbReference type="Gene3D" id="1.25.40.10">
    <property type="entry name" value="Tetratricopeptide repeat domain"/>
    <property type="match status" value="1"/>
</dbReference>
<dbReference type="EMBL" id="CP011002">
    <property type="protein sequence ID" value="AKO65395.1"/>
    <property type="molecule type" value="Genomic_DNA"/>
</dbReference>
<proteinExistence type="predicted"/>
<reference evidence="1 2" key="1">
    <citation type="submission" date="2015-03" db="EMBL/GenBank/DDBJ databases">
        <title>Comparative analysis of the OM43 clade including a novel species from Red Sea uncovers genomic and metabolic diversity among marine methylotrophs.</title>
        <authorList>
            <person name="Jimenez-Infante F."/>
            <person name="Ngugi D.K."/>
            <person name="Vinu M."/>
            <person name="Alam I."/>
            <person name="Kamau A."/>
            <person name="Blom J."/>
            <person name="Bajic V.B."/>
            <person name="Stingl U."/>
        </authorList>
    </citation>
    <scope>NUCLEOTIDE SEQUENCE [LARGE SCALE GENOMIC DNA]</scope>
    <source>
        <strain evidence="1 2">MBRSH7</strain>
    </source>
</reference>
<evidence type="ECO:0000313" key="1">
    <source>
        <dbReference type="EMBL" id="AKO65395.1"/>
    </source>
</evidence>